<accession>A0AAN6GQB9</accession>
<evidence type="ECO:0000259" key="5">
    <source>
        <dbReference type="Pfam" id="PF08386"/>
    </source>
</evidence>
<evidence type="ECO:0000313" key="6">
    <source>
        <dbReference type="EMBL" id="KAK0545710.1"/>
    </source>
</evidence>
<gene>
    <name evidence="6" type="ORF">OC846_005555</name>
</gene>
<evidence type="ECO:0008006" key="8">
    <source>
        <dbReference type="Google" id="ProtNLM"/>
    </source>
</evidence>
<dbReference type="SUPFAM" id="SSF53474">
    <property type="entry name" value="alpha/beta-Hydrolases"/>
    <property type="match status" value="1"/>
</dbReference>
<keyword evidence="7" id="KW-1185">Reference proteome</keyword>
<dbReference type="PANTHER" id="PTHR43248:SF25">
    <property type="entry name" value="AB HYDROLASE-1 DOMAIN-CONTAINING PROTEIN-RELATED"/>
    <property type="match status" value="1"/>
</dbReference>
<sequence length="579" mass="64433">MSLSTFLVSLFACFCIVGSAARGLYNTASSITDQTSILERIIWNDRSIDAGALNFTPCFPTPANDTNQAHWQCGYLDVPLDYTNASDSRTARIALVMYQAGETKSNRTIVVNPGGPGASGTQTAWFYGEKWSKDYSDGTFDVLGFDPRGINMSVPSSSCYNSDAYRDRWSSLAFQVPDTVSNGDLDVRAGQKALNTTDLYFQAIWGACEQRNGDFSRFITTAFVSRDVDRLREALGEEELTAIVFSYGTNLMQTYAAMFPQRVGRIILDGVQSARLARSPFGWGNSTDGNALNSFYEGFLGGCTKAGPDLCELAELNGTVQTSESLKGRVNEVLAELRKLPQAAWHPELGAGLVTYESLVNILFTSMYSPGSWSRTAKMLKGLLEGNNTLTFAAHEWQYDPVEGDTVHAYSWPGIEAPQATTAELIYQIVCADSYDYKREPWNYWLDFYQAARNRSWIWPDSFFQVILACRTYNNSFGPPKEVYRGNFTAKLKNPLLLVGGTHDPVTPIFNVRLVQDEWGKENIRTVLHHGYGHTAIKDPSNCTESIKRDVILNGKWPGPDEERECFADQKPFEKHPAA</sequence>
<proteinExistence type="inferred from homology"/>
<dbReference type="InterPro" id="IPR000073">
    <property type="entry name" value="AB_hydrolase_1"/>
</dbReference>
<keyword evidence="3" id="KW-0732">Signal</keyword>
<dbReference type="Proteomes" id="UP001176517">
    <property type="component" value="Unassembled WGS sequence"/>
</dbReference>
<evidence type="ECO:0000256" key="1">
    <source>
        <dbReference type="ARBA" id="ARBA00010088"/>
    </source>
</evidence>
<dbReference type="EMBL" id="JAPDMZ010000220">
    <property type="protein sequence ID" value="KAK0545710.1"/>
    <property type="molecule type" value="Genomic_DNA"/>
</dbReference>
<feature type="domain" description="AB hydrolase-1" evidence="4">
    <location>
        <begin position="108"/>
        <end position="283"/>
    </location>
</feature>
<dbReference type="AlphaFoldDB" id="A0AAN6GQB9"/>
<dbReference type="PANTHER" id="PTHR43248">
    <property type="entry name" value="2-SUCCINYL-6-HYDROXY-2,4-CYCLOHEXADIENE-1-CARBOXYLATE SYNTHASE"/>
    <property type="match status" value="1"/>
</dbReference>
<dbReference type="GO" id="GO:0016787">
    <property type="term" value="F:hydrolase activity"/>
    <property type="evidence" value="ECO:0007669"/>
    <property type="project" value="UniProtKB-KW"/>
</dbReference>
<evidence type="ECO:0000256" key="2">
    <source>
        <dbReference type="ARBA" id="ARBA00022801"/>
    </source>
</evidence>
<evidence type="ECO:0000313" key="7">
    <source>
        <dbReference type="Proteomes" id="UP001176517"/>
    </source>
</evidence>
<reference evidence="6" key="1">
    <citation type="journal article" date="2023" name="PhytoFront">
        <title>Draft Genome Resources of Seven Strains of Tilletia horrida, Causal Agent of Kernel Smut of Rice.</title>
        <authorList>
            <person name="Khanal S."/>
            <person name="Antony Babu S."/>
            <person name="Zhou X.G."/>
        </authorList>
    </citation>
    <scope>NUCLEOTIDE SEQUENCE</scope>
    <source>
        <strain evidence="6">TX6</strain>
    </source>
</reference>
<evidence type="ECO:0000259" key="4">
    <source>
        <dbReference type="Pfam" id="PF00561"/>
    </source>
</evidence>
<dbReference type="InterPro" id="IPR013595">
    <property type="entry name" value="Pept_S33_TAP-like_C"/>
</dbReference>
<dbReference type="InterPro" id="IPR051601">
    <property type="entry name" value="Serine_prot/Carboxylest_S33"/>
</dbReference>
<dbReference type="InterPro" id="IPR029058">
    <property type="entry name" value="AB_hydrolase_fold"/>
</dbReference>
<feature type="chain" id="PRO_5042879186" description="AB hydrolase-1 domain-containing protein" evidence="3">
    <location>
        <begin position="22"/>
        <end position="579"/>
    </location>
</feature>
<keyword evidence="2" id="KW-0378">Hydrolase</keyword>
<comment type="similarity">
    <text evidence="1">Belongs to the peptidase S33 family.</text>
</comment>
<feature type="domain" description="Peptidase S33 tripeptidyl aminopeptidase-like C-terminal" evidence="5">
    <location>
        <begin position="489"/>
        <end position="562"/>
    </location>
</feature>
<dbReference type="Gene3D" id="3.40.50.1820">
    <property type="entry name" value="alpha/beta hydrolase"/>
    <property type="match status" value="1"/>
</dbReference>
<evidence type="ECO:0000256" key="3">
    <source>
        <dbReference type="SAM" id="SignalP"/>
    </source>
</evidence>
<protein>
    <recommendedName>
        <fullName evidence="8">AB hydrolase-1 domain-containing protein</fullName>
    </recommendedName>
</protein>
<dbReference type="Pfam" id="PF08386">
    <property type="entry name" value="Abhydrolase_4"/>
    <property type="match status" value="1"/>
</dbReference>
<dbReference type="Pfam" id="PF00561">
    <property type="entry name" value="Abhydrolase_1"/>
    <property type="match status" value="1"/>
</dbReference>
<name>A0AAN6GQB9_9BASI</name>
<feature type="signal peptide" evidence="3">
    <location>
        <begin position="1"/>
        <end position="21"/>
    </location>
</feature>
<organism evidence="6 7">
    <name type="scientific">Tilletia horrida</name>
    <dbReference type="NCBI Taxonomy" id="155126"/>
    <lineage>
        <taxon>Eukaryota</taxon>
        <taxon>Fungi</taxon>
        <taxon>Dikarya</taxon>
        <taxon>Basidiomycota</taxon>
        <taxon>Ustilaginomycotina</taxon>
        <taxon>Exobasidiomycetes</taxon>
        <taxon>Tilletiales</taxon>
        <taxon>Tilletiaceae</taxon>
        <taxon>Tilletia</taxon>
    </lineage>
</organism>
<comment type="caution">
    <text evidence="6">The sequence shown here is derived from an EMBL/GenBank/DDBJ whole genome shotgun (WGS) entry which is preliminary data.</text>
</comment>